<dbReference type="SFLD" id="SFLDG01082">
    <property type="entry name" value="B12-binding_domain_containing"/>
    <property type="match status" value="1"/>
</dbReference>
<dbReference type="SFLD" id="SFLDG01123">
    <property type="entry name" value="methyltransferase_(Class_B)"/>
    <property type="match status" value="1"/>
</dbReference>
<dbReference type="EMBL" id="ADZX01000576">
    <property type="protein sequence ID" value="EFK96092.1"/>
    <property type="molecule type" value="Genomic_DNA"/>
</dbReference>
<dbReference type="SMART" id="SM00729">
    <property type="entry name" value="Elp3"/>
    <property type="match status" value="1"/>
</dbReference>
<evidence type="ECO:0000256" key="1">
    <source>
        <dbReference type="ARBA" id="ARBA00001966"/>
    </source>
</evidence>
<keyword evidence="4" id="KW-0479">Metal-binding</keyword>
<dbReference type="PANTHER" id="PTHR43409:SF16">
    <property type="entry name" value="SLR0320 PROTEIN"/>
    <property type="match status" value="1"/>
</dbReference>
<gene>
    <name evidence="8" type="ORF">LDC_1886</name>
</gene>
<evidence type="ECO:0000256" key="2">
    <source>
        <dbReference type="ARBA" id="ARBA00022485"/>
    </source>
</evidence>
<accession>D9PK21</accession>
<dbReference type="SFLD" id="SFLDS00029">
    <property type="entry name" value="Radical_SAM"/>
    <property type="match status" value="1"/>
</dbReference>
<keyword evidence="6" id="KW-0411">Iron-sulfur</keyword>
<dbReference type="GO" id="GO:0051539">
    <property type="term" value="F:4 iron, 4 sulfur cluster binding"/>
    <property type="evidence" value="ECO:0007669"/>
    <property type="project" value="UniProtKB-KW"/>
</dbReference>
<dbReference type="InterPro" id="IPR023404">
    <property type="entry name" value="rSAM_horseshoe"/>
</dbReference>
<dbReference type="InterPro" id="IPR006638">
    <property type="entry name" value="Elp3/MiaA/NifB-like_rSAM"/>
</dbReference>
<keyword evidence="2" id="KW-0004">4Fe-4S</keyword>
<dbReference type="SUPFAM" id="SSF102114">
    <property type="entry name" value="Radical SAM enzymes"/>
    <property type="match status" value="1"/>
</dbReference>
<dbReference type="InterPro" id="IPR007197">
    <property type="entry name" value="rSAM"/>
</dbReference>
<dbReference type="GO" id="GO:0005829">
    <property type="term" value="C:cytosol"/>
    <property type="evidence" value="ECO:0007669"/>
    <property type="project" value="TreeGrafter"/>
</dbReference>
<evidence type="ECO:0000256" key="6">
    <source>
        <dbReference type="ARBA" id="ARBA00023014"/>
    </source>
</evidence>
<protein>
    <submittedName>
        <fullName evidence="8">Radical SAM domain protein</fullName>
    </submittedName>
</protein>
<reference evidence="8" key="2">
    <citation type="journal article" date="2011" name="Microb. Ecol.">
        <title>Taxonomic and Functional Metagenomic Profiling of the Microbial Community in the Anoxic Sediment of a Sub-saline Shallow Lake (Laguna de Carrizo, Central Spain).</title>
        <authorList>
            <person name="Ferrer M."/>
            <person name="Guazzaroni M.E."/>
            <person name="Richter M."/>
            <person name="Garcia-Salamanca A."/>
            <person name="Yarza P."/>
            <person name="Suarez-Suarez A."/>
            <person name="Solano J."/>
            <person name="Alcaide M."/>
            <person name="van Dillewijn P."/>
            <person name="Molina-Henares M.A."/>
            <person name="Lopez-Cortes N."/>
            <person name="Al-Ramahi Y."/>
            <person name="Guerrero C."/>
            <person name="Acosta A."/>
            <person name="de Eugenio L.I."/>
            <person name="Martinez V."/>
            <person name="Marques S."/>
            <person name="Rojo F."/>
            <person name="Santero E."/>
            <person name="Genilloud O."/>
            <person name="Perez-Perez J."/>
            <person name="Rossello-Mora R."/>
            <person name="Ramos J.L."/>
        </authorList>
    </citation>
    <scope>NUCLEOTIDE SEQUENCE</scope>
</reference>
<dbReference type="PROSITE" id="PS01278">
    <property type="entry name" value="MTTASE_RADICAL"/>
    <property type="match status" value="1"/>
</dbReference>
<dbReference type="AlphaFoldDB" id="D9PK21"/>
<dbReference type="Pfam" id="PF04055">
    <property type="entry name" value="Radical_SAM"/>
    <property type="match status" value="1"/>
</dbReference>
<dbReference type="CDD" id="cd01335">
    <property type="entry name" value="Radical_SAM"/>
    <property type="match status" value="1"/>
</dbReference>
<dbReference type="InterPro" id="IPR020612">
    <property type="entry name" value="Methylthiotransferase_CS"/>
</dbReference>
<evidence type="ECO:0000256" key="3">
    <source>
        <dbReference type="ARBA" id="ARBA00022691"/>
    </source>
</evidence>
<dbReference type="PROSITE" id="PS51918">
    <property type="entry name" value="RADICAL_SAM"/>
    <property type="match status" value="1"/>
</dbReference>
<reference evidence="8" key="1">
    <citation type="submission" date="2010-07" db="EMBL/GenBank/DDBJ databases">
        <authorList>
            <consortium name="CONSOLIDER consortium CSD2007-00005"/>
            <person name="Guazzaroni M.-E."/>
            <person name="Richter M."/>
            <person name="Garcia-Salamanca A."/>
            <person name="Yarza P."/>
            <person name="Ferrer M."/>
        </authorList>
    </citation>
    <scope>NUCLEOTIDE SEQUENCE</scope>
</reference>
<keyword evidence="3" id="KW-0949">S-adenosyl-L-methionine</keyword>
<comment type="cofactor">
    <cofactor evidence="1">
        <name>[4Fe-4S] cluster</name>
        <dbReference type="ChEBI" id="CHEBI:49883"/>
    </cofactor>
</comment>
<evidence type="ECO:0000256" key="4">
    <source>
        <dbReference type="ARBA" id="ARBA00022723"/>
    </source>
</evidence>
<evidence type="ECO:0000259" key="7">
    <source>
        <dbReference type="PROSITE" id="PS51918"/>
    </source>
</evidence>
<sequence>MLSDPSVDFIIRGQGERPLVEFLRAWEARLPLESVPNLGFKRNGQLVLNPTAENFPLDDLPAADFSDLSPNRYLFEKKPLCFITTSRGCPHHCTFCSVHLTFGEEFLTRSPQNVLSEIRQRYAEGYRVFDFEDDNLSFSREDLETLLKALIAEFSGKDIRLVAMNGISYLSLDRRILELMKKAGFRNLNISLVSASADVLARLRRPHTLSKYLDVVNQAYALEFDMVSYQILGIPHETLEEMINTMALMASLPVLIGASIFYLTPGCPIAAEFPEMTESDIFKARSTAMAVETDHFRRDDLYTLFITARIINFLKGLRLEGRTLTLQDALTEAEQPGHRGKLGAQILRRLLDERGLYAATKLGFKPIPRFDVELFFRVMEKSRFIKTKRGEKIILPT</sequence>
<proteinExistence type="predicted"/>
<dbReference type="InterPro" id="IPR034466">
    <property type="entry name" value="Methyltransferase_Class_B"/>
</dbReference>
<dbReference type="InterPro" id="IPR058240">
    <property type="entry name" value="rSAM_sf"/>
</dbReference>
<evidence type="ECO:0000256" key="5">
    <source>
        <dbReference type="ARBA" id="ARBA00023004"/>
    </source>
</evidence>
<dbReference type="PANTHER" id="PTHR43409">
    <property type="entry name" value="ANAEROBIC MAGNESIUM-PROTOPORPHYRIN IX MONOMETHYL ESTER CYCLASE-RELATED"/>
    <property type="match status" value="1"/>
</dbReference>
<organism evidence="8">
    <name type="scientific">sediment metagenome</name>
    <dbReference type="NCBI Taxonomy" id="749907"/>
    <lineage>
        <taxon>unclassified sequences</taxon>
        <taxon>metagenomes</taxon>
        <taxon>ecological metagenomes</taxon>
    </lineage>
</organism>
<feature type="domain" description="Radical SAM core" evidence="7">
    <location>
        <begin position="75"/>
        <end position="299"/>
    </location>
</feature>
<dbReference type="GO" id="GO:0003824">
    <property type="term" value="F:catalytic activity"/>
    <property type="evidence" value="ECO:0007669"/>
    <property type="project" value="InterPro"/>
</dbReference>
<name>D9PK21_9ZZZZ</name>
<evidence type="ECO:0000313" key="8">
    <source>
        <dbReference type="EMBL" id="EFK96092.1"/>
    </source>
</evidence>
<dbReference type="GO" id="GO:0046872">
    <property type="term" value="F:metal ion binding"/>
    <property type="evidence" value="ECO:0007669"/>
    <property type="project" value="UniProtKB-KW"/>
</dbReference>
<comment type="caution">
    <text evidence="8">The sequence shown here is derived from an EMBL/GenBank/DDBJ whole genome shotgun (WGS) entry which is preliminary data.</text>
</comment>
<dbReference type="InterPro" id="IPR051198">
    <property type="entry name" value="BchE-like"/>
</dbReference>
<keyword evidence="5" id="KW-0408">Iron</keyword>
<dbReference type="Gene3D" id="3.80.30.20">
    <property type="entry name" value="tm_1862 like domain"/>
    <property type="match status" value="1"/>
</dbReference>